<accession>A0A4V2S927</accession>
<evidence type="ECO:0000313" key="3">
    <source>
        <dbReference type="Proteomes" id="UP000295680"/>
    </source>
</evidence>
<dbReference type="AlphaFoldDB" id="A0A4V2S927"/>
<comment type="caution">
    <text evidence="2">The sequence shown here is derived from an EMBL/GenBank/DDBJ whole genome shotgun (WGS) entry which is preliminary data.</text>
</comment>
<name>A0A4V2S927_9PSEU</name>
<gene>
    <name evidence="2" type="ORF">EV192_1011632</name>
</gene>
<dbReference type="EMBL" id="SLWS01000001">
    <property type="protein sequence ID" value="TCO65840.1"/>
    <property type="molecule type" value="Genomic_DNA"/>
</dbReference>
<dbReference type="InterPro" id="IPR037045">
    <property type="entry name" value="S8pro/Inhibitor_I9_sf"/>
</dbReference>
<dbReference type="Gene3D" id="3.30.70.80">
    <property type="entry name" value="Peptidase S8 propeptide/proteinase inhibitor I9"/>
    <property type="match status" value="1"/>
</dbReference>
<protein>
    <recommendedName>
        <fullName evidence="1">Putative peptidase inhibitor domain-containing protein</fullName>
    </recommendedName>
</protein>
<feature type="domain" description="Putative peptidase inhibitor" evidence="1">
    <location>
        <begin position="35"/>
        <end position="95"/>
    </location>
</feature>
<dbReference type="Proteomes" id="UP000295680">
    <property type="component" value="Unassembled WGS sequence"/>
</dbReference>
<organism evidence="2 3">
    <name type="scientific">Actinocrispum wychmicini</name>
    <dbReference type="NCBI Taxonomy" id="1213861"/>
    <lineage>
        <taxon>Bacteria</taxon>
        <taxon>Bacillati</taxon>
        <taxon>Actinomycetota</taxon>
        <taxon>Actinomycetes</taxon>
        <taxon>Pseudonocardiales</taxon>
        <taxon>Pseudonocardiaceae</taxon>
        <taxon>Actinocrispum</taxon>
    </lineage>
</organism>
<reference evidence="2 3" key="1">
    <citation type="submission" date="2019-03" db="EMBL/GenBank/DDBJ databases">
        <title>Genomic Encyclopedia of Type Strains, Phase IV (KMG-IV): sequencing the most valuable type-strain genomes for metagenomic binning, comparative biology and taxonomic classification.</title>
        <authorList>
            <person name="Goeker M."/>
        </authorList>
    </citation>
    <scope>NUCLEOTIDE SEQUENCE [LARGE SCALE GENOMIC DNA]</scope>
    <source>
        <strain evidence="2 3">DSM 45934</strain>
    </source>
</reference>
<dbReference type="Pfam" id="PF26036">
    <property type="entry name" value="Peptidase_inhib_put"/>
    <property type="match status" value="1"/>
</dbReference>
<evidence type="ECO:0000259" key="1">
    <source>
        <dbReference type="Pfam" id="PF26036"/>
    </source>
</evidence>
<sequence>MILVVVLAAGCGARQEPASVPSSVPQTQEPSVRGTGLIVSTVDGKADEVATAVTALGGRVVASDASVGYLRVSVPSDVVSKVKALPGVTAVQVEGLVDRGGPPS</sequence>
<proteinExistence type="predicted"/>
<evidence type="ECO:0000313" key="2">
    <source>
        <dbReference type="EMBL" id="TCO65840.1"/>
    </source>
</evidence>
<keyword evidence="3" id="KW-1185">Reference proteome</keyword>
<dbReference type="InterPro" id="IPR058957">
    <property type="entry name" value="Peptidase_inhib_put_dom"/>
</dbReference>